<organism evidence="8 9">
    <name type="scientific">Erythrobacter aureus</name>
    <dbReference type="NCBI Taxonomy" id="2182384"/>
    <lineage>
        <taxon>Bacteria</taxon>
        <taxon>Pseudomonadati</taxon>
        <taxon>Pseudomonadota</taxon>
        <taxon>Alphaproteobacteria</taxon>
        <taxon>Sphingomonadales</taxon>
        <taxon>Erythrobacteraceae</taxon>
        <taxon>Erythrobacter/Porphyrobacter group</taxon>
        <taxon>Erythrobacter</taxon>
    </lineage>
</organism>
<dbReference type="InterPro" id="IPR051156">
    <property type="entry name" value="Mito/Outer_Membr_Metalloprot"/>
</dbReference>
<evidence type="ECO:0000256" key="5">
    <source>
        <dbReference type="ARBA" id="ARBA00023049"/>
    </source>
</evidence>
<evidence type="ECO:0000256" key="2">
    <source>
        <dbReference type="ARBA" id="ARBA00022723"/>
    </source>
</evidence>
<keyword evidence="2" id="KW-0479">Metal-binding</keyword>
<dbReference type="CDD" id="cd07332">
    <property type="entry name" value="M48C_Oma1_like"/>
    <property type="match status" value="1"/>
</dbReference>
<feature type="domain" description="Peptidase M48" evidence="7">
    <location>
        <begin position="175"/>
        <end position="337"/>
    </location>
</feature>
<dbReference type="GO" id="GO:0051603">
    <property type="term" value="P:proteolysis involved in protein catabolic process"/>
    <property type="evidence" value="ECO:0007669"/>
    <property type="project" value="TreeGrafter"/>
</dbReference>
<evidence type="ECO:0000256" key="1">
    <source>
        <dbReference type="ARBA" id="ARBA00022670"/>
    </source>
</evidence>
<evidence type="ECO:0000256" key="3">
    <source>
        <dbReference type="ARBA" id="ARBA00022801"/>
    </source>
</evidence>
<dbReference type="GO" id="GO:0016020">
    <property type="term" value="C:membrane"/>
    <property type="evidence" value="ECO:0007669"/>
    <property type="project" value="TreeGrafter"/>
</dbReference>
<sequence length="374" mass="40010">MARACSMPSTWARSDPMGEAFLIAAEWYDGINAVRHSGELTWDGRGAFTLDGPTDRQSFAATDLRFGETRPGKIVYRRDSVPDFRLILPEDIPPGLAARLPAKSEYGAWVDRLGLGKAVAIFGVVSAAAVALFMTAPDWLGPRIPASWERNIGEAMVGDFGGRICHTPEGDAALAKLLAKVDPAEEKVRAGIANMGMVNAVALPGGQVLLFDGLVQQAESPEELAGVLAHEVGHVRERHVMTALLRQFGLSILLAGADSSVTNGVFGLASMGYSRDAEREADDYARARMAESSISPLGAAGFFERMSEEYGDSADAPALAGWLASHPSSGERAEAYRDAADGDARYTPVLAPEEFAALKSMCEEDPDVEEFDLF</sequence>
<comment type="cofactor">
    <cofactor evidence="6">
        <name>Zn(2+)</name>
        <dbReference type="ChEBI" id="CHEBI:29105"/>
    </cofactor>
    <text evidence="6">Binds 1 zinc ion per subunit.</text>
</comment>
<evidence type="ECO:0000259" key="7">
    <source>
        <dbReference type="Pfam" id="PF01435"/>
    </source>
</evidence>
<dbReference type="KEGG" id="err:DVR09_01900"/>
<keyword evidence="9" id="KW-1185">Reference proteome</keyword>
<name>A0A345YBE2_9SPHN</name>
<accession>A0A345YBE2</accession>
<evidence type="ECO:0000256" key="4">
    <source>
        <dbReference type="ARBA" id="ARBA00022833"/>
    </source>
</evidence>
<evidence type="ECO:0000256" key="6">
    <source>
        <dbReference type="RuleBase" id="RU003983"/>
    </source>
</evidence>
<dbReference type="PANTHER" id="PTHR22726">
    <property type="entry name" value="METALLOENDOPEPTIDASE OMA1"/>
    <property type="match status" value="1"/>
</dbReference>
<dbReference type="GO" id="GO:0004222">
    <property type="term" value="F:metalloendopeptidase activity"/>
    <property type="evidence" value="ECO:0007669"/>
    <property type="project" value="InterPro"/>
</dbReference>
<dbReference type="InterPro" id="IPR001915">
    <property type="entry name" value="Peptidase_M48"/>
</dbReference>
<keyword evidence="5 6" id="KW-0482">Metalloprotease</keyword>
<comment type="similarity">
    <text evidence="6">Belongs to the peptidase M48 family.</text>
</comment>
<evidence type="ECO:0000313" key="9">
    <source>
        <dbReference type="Proteomes" id="UP000254508"/>
    </source>
</evidence>
<dbReference type="EMBL" id="CP031357">
    <property type="protein sequence ID" value="AXK41244.1"/>
    <property type="molecule type" value="Genomic_DNA"/>
</dbReference>
<keyword evidence="1 6" id="KW-0645">Protease</keyword>
<keyword evidence="3 6" id="KW-0378">Hydrolase</keyword>
<evidence type="ECO:0000313" key="8">
    <source>
        <dbReference type="EMBL" id="AXK41244.1"/>
    </source>
</evidence>
<dbReference type="PANTHER" id="PTHR22726:SF1">
    <property type="entry name" value="METALLOENDOPEPTIDASE OMA1, MITOCHONDRIAL"/>
    <property type="match status" value="1"/>
</dbReference>
<dbReference type="AlphaFoldDB" id="A0A345YBE2"/>
<reference evidence="9" key="1">
    <citation type="submission" date="2018-07" db="EMBL/GenBank/DDBJ databases">
        <title>Genome sequence of Erythrobacter strain YH-07, an antagonistic bacterium isolated from Yellow Sea.</title>
        <authorList>
            <person name="Tang T."/>
            <person name="Liu Q."/>
            <person name="Sun X."/>
        </authorList>
    </citation>
    <scope>NUCLEOTIDE SEQUENCE [LARGE SCALE GENOMIC DNA]</scope>
    <source>
        <strain evidence="9">YH-07</strain>
    </source>
</reference>
<keyword evidence="4 6" id="KW-0862">Zinc</keyword>
<dbReference type="Proteomes" id="UP000254508">
    <property type="component" value="Chromosome"/>
</dbReference>
<protein>
    <submittedName>
        <fullName evidence="8">Peptidase</fullName>
    </submittedName>
</protein>
<dbReference type="GO" id="GO:0046872">
    <property type="term" value="F:metal ion binding"/>
    <property type="evidence" value="ECO:0007669"/>
    <property type="project" value="UniProtKB-KW"/>
</dbReference>
<proteinExistence type="inferred from homology"/>
<dbReference type="Pfam" id="PF01435">
    <property type="entry name" value="Peptidase_M48"/>
    <property type="match status" value="1"/>
</dbReference>
<dbReference type="OrthoDB" id="9810445at2"/>
<gene>
    <name evidence="8" type="ORF">DVR09_01900</name>
</gene>
<dbReference type="Gene3D" id="3.30.2010.10">
    <property type="entry name" value="Metalloproteases ('zincins'), catalytic domain"/>
    <property type="match status" value="1"/>
</dbReference>